<comment type="caution">
    <text evidence="2">The sequence shown here is derived from an EMBL/GenBank/DDBJ whole genome shotgun (WGS) entry which is preliminary data.</text>
</comment>
<evidence type="ECO:0000259" key="1">
    <source>
        <dbReference type="Pfam" id="PF22936"/>
    </source>
</evidence>
<protein>
    <submittedName>
        <fullName evidence="2">Ribonuclease H-like domain-containing protein</fullName>
    </submittedName>
</protein>
<dbReference type="EMBL" id="BKCJ010528446">
    <property type="protein sequence ID" value="GFA98922.1"/>
    <property type="molecule type" value="Genomic_DNA"/>
</dbReference>
<evidence type="ECO:0000313" key="2">
    <source>
        <dbReference type="EMBL" id="GFA98922.1"/>
    </source>
</evidence>
<feature type="non-terminal residue" evidence="2">
    <location>
        <position position="1"/>
    </location>
</feature>
<dbReference type="Pfam" id="PF22936">
    <property type="entry name" value="Pol_BBD"/>
    <property type="match status" value="1"/>
</dbReference>
<organism evidence="2">
    <name type="scientific">Tanacetum cinerariifolium</name>
    <name type="common">Dalmatian daisy</name>
    <name type="synonym">Chrysanthemum cinerariifolium</name>
    <dbReference type="NCBI Taxonomy" id="118510"/>
    <lineage>
        <taxon>Eukaryota</taxon>
        <taxon>Viridiplantae</taxon>
        <taxon>Streptophyta</taxon>
        <taxon>Embryophyta</taxon>
        <taxon>Tracheophyta</taxon>
        <taxon>Spermatophyta</taxon>
        <taxon>Magnoliopsida</taxon>
        <taxon>eudicotyledons</taxon>
        <taxon>Gunneridae</taxon>
        <taxon>Pentapetalae</taxon>
        <taxon>asterids</taxon>
        <taxon>campanulids</taxon>
        <taxon>Asterales</taxon>
        <taxon>Asteraceae</taxon>
        <taxon>Asteroideae</taxon>
        <taxon>Anthemideae</taxon>
        <taxon>Anthemidinae</taxon>
        <taxon>Tanacetum</taxon>
    </lineage>
</organism>
<dbReference type="InterPro" id="IPR054722">
    <property type="entry name" value="PolX-like_BBD"/>
</dbReference>
<gene>
    <name evidence="2" type="ORF">Tci_670894</name>
</gene>
<feature type="domain" description="Retrovirus-related Pol polyprotein from transposon TNT 1-94-like beta-barrel" evidence="1">
    <location>
        <begin position="85"/>
        <end position="157"/>
    </location>
</feature>
<name>A0A699KKA7_TANCI</name>
<dbReference type="AlphaFoldDB" id="A0A699KKA7"/>
<sequence>HLIKDCDVYDNVDNFPSVVLKVAYVPAGSRNSSASASAGRSIPAASRNRLASIHAGRHIPAGREDGVLLLSLQQVHPHVNKDIGIIDSRCSRSMTGNKEKLDDFMQVKGGTVTFGGGDSKITEKGTIRTSKLNFENIYYVKELQHFNLFSVSHICDKKNKVLFTDDECLVLTKEF</sequence>
<proteinExistence type="predicted"/>
<reference evidence="2" key="1">
    <citation type="journal article" date="2019" name="Sci. Rep.">
        <title>Draft genome of Tanacetum cinerariifolium, the natural source of mosquito coil.</title>
        <authorList>
            <person name="Yamashiro T."/>
            <person name="Shiraishi A."/>
            <person name="Satake H."/>
            <person name="Nakayama K."/>
        </authorList>
    </citation>
    <scope>NUCLEOTIDE SEQUENCE</scope>
</reference>
<accession>A0A699KKA7</accession>